<dbReference type="InterPro" id="IPR008462">
    <property type="entry name" value="CsbD"/>
</dbReference>
<evidence type="ECO:0000259" key="2">
    <source>
        <dbReference type="Pfam" id="PF05532"/>
    </source>
</evidence>
<dbReference type="SUPFAM" id="SSF69047">
    <property type="entry name" value="Hypothetical protein YjbJ"/>
    <property type="match status" value="1"/>
</dbReference>
<dbReference type="EMBL" id="JAJLJH010000007">
    <property type="protein sequence ID" value="MCK9688076.1"/>
    <property type="molecule type" value="Genomic_DNA"/>
</dbReference>
<dbReference type="PANTHER" id="PTHR34977:SF1">
    <property type="entry name" value="UPF0337 PROTEIN YJBJ"/>
    <property type="match status" value="1"/>
</dbReference>
<dbReference type="AlphaFoldDB" id="A0A9X1YLC4"/>
<keyword evidence="4" id="KW-1185">Reference proteome</keyword>
<evidence type="ECO:0000313" key="4">
    <source>
        <dbReference type="Proteomes" id="UP001139353"/>
    </source>
</evidence>
<dbReference type="InterPro" id="IPR036629">
    <property type="entry name" value="YjbJ_sf"/>
</dbReference>
<accession>A0A9X1YLC4</accession>
<organism evidence="3 4">
    <name type="scientific">Scleromatobacter humisilvae</name>
    <dbReference type="NCBI Taxonomy" id="2897159"/>
    <lineage>
        <taxon>Bacteria</taxon>
        <taxon>Pseudomonadati</taxon>
        <taxon>Pseudomonadota</taxon>
        <taxon>Betaproteobacteria</taxon>
        <taxon>Burkholderiales</taxon>
        <taxon>Sphaerotilaceae</taxon>
        <taxon>Scleromatobacter</taxon>
    </lineage>
</organism>
<comment type="similarity">
    <text evidence="1">Belongs to the UPF0337 (CsbD) family.</text>
</comment>
<gene>
    <name evidence="3" type="ORF">LPC04_20420</name>
</gene>
<dbReference type="RefSeq" id="WP_275684121.1">
    <property type="nucleotide sequence ID" value="NZ_JAJLJH010000007.1"/>
</dbReference>
<comment type="caution">
    <text evidence="3">The sequence shown here is derived from an EMBL/GenBank/DDBJ whole genome shotgun (WGS) entry which is preliminary data.</text>
</comment>
<evidence type="ECO:0000313" key="3">
    <source>
        <dbReference type="EMBL" id="MCK9688076.1"/>
    </source>
</evidence>
<sequence length="64" mass="6663">MNKDQVNGRAETVKGNVKEAAGKLVGNERLTAEGQADQAAGKVQSTVGDVKNNVGNAIKKAIDR</sequence>
<protein>
    <submittedName>
        <fullName evidence="3">CsbD family protein</fullName>
    </submittedName>
</protein>
<dbReference type="Proteomes" id="UP001139353">
    <property type="component" value="Unassembled WGS sequence"/>
</dbReference>
<dbReference type="Pfam" id="PF05532">
    <property type="entry name" value="CsbD"/>
    <property type="match status" value="1"/>
</dbReference>
<evidence type="ECO:0000256" key="1">
    <source>
        <dbReference type="ARBA" id="ARBA00009129"/>
    </source>
</evidence>
<dbReference type="Gene3D" id="1.10.1470.10">
    <property type="entry name" value="YjbJ"/>
    <property type="match status" value="1"/>
</dbReference>
<dbReference type="PANTHER" id="PTHR34977">
    <property type="entry name" value="UPF0337 PROTEIN YJBJ"/>
    <property type="match status" value="1"/>
</dbReference>
<reference evidence="3" key="1">
    <citation type="submission" date="2021-11" db="EMBL/GenBank/DDBJ databases">
        <title>BS-T2-15 a new species belonging to the Comamonadaceae family isolated from the soil of a French oak forest.</title>
        <authorList>
            <person name="Mieszkin S."/>
            <person name="Alain K."/>
        </authorList>
    </citation>
    <scope>NUCLEOTIDE SEQUENCE</scope>
    <source>
        <strain evidence="3">BS-T2-15</strain>
    </source>
</reference>
<dbReference type="InterPro" id="IPR050423">
    <property type="entry name" value="UPF0337_stress_rsp"/>
</dbReference>
<name>A0A9X1YLC4_9BURK</name>
<feature type="domain" description="CsbD-like" evidence="2">
    <location>
        <begin position="4"/>
        <end position="54"/>
    </location>
</feature>
<proteinExistence type="inferred from homology"/>